<dbReference type="Pfam" id="PF03060">
    <property type="entry name" value="NMO"/>
    <property type="match status" value="1"/>
</dbReference>
<evidence type="ECO:0000256" key="3">
    <source>
        <dbReference type="ARBA" id="ARBA00022575"/>
    </source>
</evidence>
<comment type="cofactor">
    <cofactor evidence="1">
        <name>FMN</name>
        <dbReference type="ChEBI" id="CHEBI:58210"/>
    </cofactor>
</comment>
<dbReference type="FunFam" id="3.20.20.70:FF:000154">
    <property type="entry name" value="Probable nitronate monooxygenase"/>
    <property type="match status" value="1"/>
</dbReference>
<dbReference type="RefSeq" id="WP_095549797.1">
    <property type="nucleotide sequence ID" value="NZ_NSJF01000003.1"/>
</dbReference>
<keyword evidence="7" id="KW-0560">Oxidoreductase</keyword>
<evidence type="ECO:0000256" key="9">
    <source>
        <dbReference type="ARBA" id="ARBA00031155"/>
    </source>
</evidence>
<keyword evidence="4" id="KW-0285">Flavoprotein</keyword>
<keyword evidence="8 12" id="KW-0503">Monooxygenase</keyword>
<comment type="similarity">
    <text evidence="2">Belongs to the nitronate monooxygenase family. NMO class I subfamily.</text>
</comment>
<keyword evidence="5" id="KW-0288">FMN</keyword>
<dbReference type="SUPFAM" id="SSF51412">
    <property type="entry name" value="Inosine monophosphate dehydrogenase (IMPDH)"/>
    <property type="match status" value="1"/>
</dbReference>
<sequence>MQASAPLLAQLGMAWPIIQAPMAGVATPQLAAAVSNAGGLGSLGLGASTAAQAQQMIEQTRALTSRPFNVNVFCHAPARRDAACEARWLAHLAPLFAQAGAAAPQGLSEIYRSFVEDQDMLQMLLAQRPAVVSFHFGLPPADCIQALRQAGIRLLATATSVQEAQAIEQAGLDGIVAQGIEAGGHRGMFDPQAPDEGLSTAVLLRQLVRRNRLPVVAAGGIMDAAGVQAALALGAAAVQLGTAFILCPESAANARYRADLQSPRAAQTRMTAVLSGRPARGIASAFMAYGQAPDAPPPPDYPVAYDATKQLLAALAHLPADGQGGCATLYEAARQAAPHWAGQGAPLAQALPAAELMAQLTQGLRPLA</sequence>
<evidence type="ECO:0000256" key="1">
    <source>
        <dbReference type="ARBA" id="ARBA00001917"/>
    </source>
</evidence>
<evidence type="ECO:0000256" key="2">
    <source>
        <dbReference type="ARBA" id="ARBA00009881"/>
    </source>
</evidence>
<dbReference type="GO" id="GO:0018580">
    <property type="term" value="F:nitronate monooxygenase activity"/>
    <property type="evidence" value="ECO:0007669"/>
    <property type="project" value="InterPro"/>
</dbReference>
<dbReference type="Gene3D" id="3.20.20.70">
    <property type="entry name" value="Aldolase class I"/>
    <property type="match status" value="1"/>
</dbReference>
<evidence type="ECO:0000256" key="7">
    <source>
        <dbReference type="ARBA" id="ARBA00023002"/>
    </source>
</evidence>
<evidence type="ECO:0000256" key="11">
    <source>
        <dbReference type="ARBA" id="ARBA00067136"/>
    </source>
</evidence>
<evidence type="ECO:0000256" key="6">
    <source>
        <dbReference type="ARBA" id="ARBA00022741"/>
    </source>
</evidence>
<dbReference type="CDD" id="cd04730">
    <property type="entry name" value="NPD_like"/>
    <property type="match status" value="1"/>
</dbReference>
<dbReference type="Proteomes" id="UP000217999">
    <property type="component" value="Unassembled WGS sequence"/>
</dbReference>
<dbReference type="AlphaFoldDB" id="A0A2A2AAJ1"/>
<dbReference type="PANTHER" id="PTHR42747">
    <property type="entry name" value="NITRONATE MONOOXYGENASE-RELATED"/>
    <property type="match status" value="1"/>
</dbReference>
<name>A0A2A2AAJ1_9BURK</name>
<dbReference type="GO" id="GO:0009636">
    <property type="term" value="P:response to toxic substance"/>
    <property type="evidence" value="ECO:0007669"/>
    <property type="project" value="UniProtKB-KW"/>
</dbReference>
<comment type="catalytic activity">
    <reaction evidence="10">
        <text>3 propionate 3-nitronate + 3 O2 + H2O = 3 3-oxopropanoate + 2 nitrate + nitrite + H2O2 + 3 H(+)</text>
        <dbReference type="Rhea" id="RHEA:57332"/>
        <dbReference type="ChEBI" id="CHEBI:15377"/>
        <dbReference type="ChEBI" id="CHEBI:15378"/>
        <dbReference type="ChEBI" id="CHEBI:15379"/>
        <dbReference type="ChEBI" id="CHEBI:16240"/>
        <dbReference type="ChEBI" id="CHEBI:16301"/>
        <dbReference type="ChEBI" id="CHEBI:17632"/>
        <dbReference type="ChEBI" id="CHEBI:33190"/>
        <dbReference type="ChEBI" id="CHEBI:136067"/>
    </reaction>
</comment>
<evidence type="ECO:0000256" key="10">
    <source>
        <dbReference type="ARBA" id="ARBA00049401"/>
    </source>
</evidence>
<reference evidence="12 13" key="1">
    <citation type="submission" date="2017-08" db="EMBL/GenBank/DDBJ databases">
        <title>WGS of Clinical strains of the CDC Group NO-1 linked to zoonotic infections in humans.</title>
        <authorList>
            <person name="Bernier A.-M."/>
            <person name="Bernard K."/>
        </authorList>
    </citation>
    <scope>NUCLEOTIDE SEQUENCE [LARGE SCALE GENOMIC DNA]</scope>
    <source>
        <strain evidence="12 13">NML03-0146</strain>
    </source>
</reference>
<protein>
    <recommendedName>
        <fullName evidence="11">Nitronate monooxygenase</fullName>
    </recommendedName>
    <alternativeName>
        <fullName evidence="9">Propionate 3-nitronate monooxygenase</fullName>
    </alternativeName>
</protein>
<evidence type="ECO:0000313" key="12">
    <source>
        <dbReference type="EMBL" id="PAT34744.1"/>
    </source>
</evidence>
<evidence type="ECO:0000313" key="13">
    <source>
        <dbReference type="Proteomes" id="UP000217999"/>
    </source>
</evidence>
<dbReference type="InterPro" id="IPR004136">
    <property type="entry name" value="NMO"/>
</dbReference>
<comment type="caution">
    <text evidence="12">The sequence shown here is derived from an EMBL/GenBank/DDBJ whole genome shotgun (WGS) entry which is preliminary data.</text>
</comment>
<dbReference type="EMBL" id="NSJF01000003">
    <property type="protein sequence ID" value="PAT34744.1"/>
    <property type="molecule type" value="Genomic_DNA"/>
</dbReference>
<keyword evidence="6" id="KW-0547">Nucleotide-binding</keyword>
<dbReference type="InterPro" id="IPR013785">
    <property type="entry name" value="Aldolase_TIM"/>
</dbReference>
<dbReference type="GO" id="GO:0000166">
    <property type="term" value="F:nucleotide binding"/>
    <property type="evidence" value="ECO:0007669"/>
    <property type="project" value="UniProtKB-KW"/>
</dbReference>
<accession>A0A2A2AAJ1</accession>
<evidence type="ECO:0000256" key="4">
    <source>
        <dbReference type="ARBA" id="ARBA00022630"/>
    </source>
</evidence>
<keyword evidence="3" id="KW-0216">Detoxification</keyword>
<proteinExistence type="inferred from homology"/>
<evidence type="ECO:0000256" key="5">
    <source>
        <dbReference type="ARBA" id="ARBA00022643"/>
    </source>
</evidence>
<dbReference type="PANTHER" id="PTHR42747:SF3">
    <property type="entry name" value="NITRONATE MONOOXYGENASE-RELATED"/>
    <property type="match status" value="1"/>
</dbReference>
<gene>
    <name evidence="12" type="ORF">CK620_07650</name>
</gene>
<evidence type="ECO:0000256" key="8">
    <source>
        <dbReference type="ARBA" id="ARBA00023033"/>
    </source>
</evidence>
<organism evidence="12 13">
    <name type="scientific">Vandammella animalimorsus</name>
    <dbReference type="NCBI Taxonomy" id="2029117"/>
    <lineage>
        <taxon>Bacteria</taxon>
        <taxon>Pseudomonadati</taxon>
        <taxon>Pseudomonadota</taxon>
        <taxon>Betaproteobacteria</taxon>
        <taxon>Burkholderiales</taxon>
        <taxon>Comamonadaceae</taxon>
        <taxon>Vandammella</taxon>
    </lineage>
</organism>